<name>A0A091DNC5_FUKDA</name>
<organism evidence="2 3">
    <name type="scientific">Fukomys damarensis</name>
    <name type="common">Damaraland mole rat</name>
    <name type="synonym">Cryptomys damarensis</name>
    <dbReference type="NCBI Taxonomy" id="885580"/>
    <lineage>
        <taxon>Eukaryota</taxon>
        <taxon>Metazoa</taxon>
        <taxon>Chordata</taxon>
        <taxon>Craniata</taxon>
        <taxon>Vertebrata</taxon>
        <taxon>Euteleostomi</taxon>
        <taxon>Mammalia</taxon>
        <taxon>Eutheria</taxon>
        <taxon>Euarchontoglires</taxon>
        <taxon>Glires</taxon>
        <taxon>Rodentia</taxon>
        <taxon>Hystricomorpha</taxon>
        <taxon>Bathyergidae</taxon>
        <taxon>Fukomys</taxon>
    </lineage>
</organism>
<evidence type="ECO:0000256" key="1">
    <source>
        <dbReference type="SAM" id="MobiDB-lite"/>
    </source>
</evidence>
<dbReference type="Proteomes" id="UP000028990">
    <property type="component" value="Unassembled WGS sequence"/>
</dbReference>
<dbReference type="EMBL" id="KN122153">
    <property type="protein sequence ID" value="KFO32597.1"/>
    <property type="molecule type" value="Genomic_DNA"/>
</dbReference>
<proteinExistence type="predicted"/>
<sequence>MLPFRRFKYRVLPAAPGFRLCRGQNDFATPVCNGGSTREQRRARPRVERKLRARLAEVQSETHAWSPGSSALRGKAFHPHNPPPRTHRVIPRTCLARPRTTPVSPHTGPVGRERERKRSDRVRSLAKAEDLQPACCTL</sequence>
<gene>
    <name evidence="2" type="ORF">H920_06008</name>
</gene>
<reference evidence="2 3" key="1">
    <citation type="submission" date="2013-11" db="EMBL/GenBank/DDBJ databases">
        <title>The Damaraland mole rat (Fukomys damarensis) genome and evolution of African mole rats.</title>
        <authorList>
            <person name="Gladyshev V.N."/>
            <person name="Fang X."/>
        </authorList>
    </citation>
    <scope>NUCLEOTIDE SEQUENCE [LARGE SCALE GENOMIC DNA]</scope>
    <source>
        <tissue evidence="2">Liver</tissue>
    </source>
</reference>
<accession>A0A091DNC5</accession>
<feature type="compositionally biased region" description="Polar residues" evidence="1">
    <location>
        <begin position="59"/>
        <end position="69"/>
    </location>
</feature>
<evidence type="ECO:0000313" key="2">
    <source>
        <dbReference type="EMBL" id="KFO32597.1"/>
    </source>
</evidence>
<feature type="region of interest" description="Disordered" evidence="1">
    <location>
        <begin position="58"/>
        <end position="126"/>
    </location>
</feature>
<evidence type="ECO:0000313" key="3">
    <source>
        <dbReference type="Proteomes" id="UP000028990"/>
    </source>
</evidence>
<dbReference type="AlphaFoldDB" id="A0A091DNC5"/>
<protein>
    <submittedName>
        <fullName evidence="2">Uncharacterized protein</fullName>
    </submittedName>
</protein>
<feature type="compositionally biased region" description="Basic and acidic residues" evidence="1">
    <location>
        <begin position="111"/>
        <end position="126"/>
    </location>
</feature>
<keyword evidence="3" id="KW-1185">Reference proteome</keyword>